<dbReference type="InterPro" id="IPR003824">
    <property type="entry name" value="UppP"/>
</dbReference>
<keyword evidence="6 17" id="KW-0812">Transmembrane</keyword>
<accession>A0ABN2WG85</accession>
<evidence type="ECO:0000256" key="10">
    <source>
        <dbReference type="ARBA" id="ARBA00022989"/>
    </source>
</evidence>
<organism evidence="18 19">
    <name type="scientific">Brevibacterium salitolerans</name>
    <dbReference type="NCBI Taxonomy" id="1403566"/>
    <lineage>
        <taxon>Bacteria</taxon>
        <taxon>Bacillati</taxon>
        <taxon>Actinomycetota</taxon>
        <taxon>Actinomycetes</taxon>
        <taxon>Micrococcales</taxon>
        <taxon>Brevibacteriaceae</taxon>
        <taxon>Brevibacterium</taxon>
    </lineage>
</organism>
<evidence type="ECO:0000256" key="11">
    <source>
        <dbReference type="ARBA" id="ARBA00023136"/>
    </source>
</evidence>
<evidence type="ECO:0000256" key="13">
    <source>
        <dbReference type="ARBA" id="ARBA00023316"/>
    </source>
</evidence>
<evidence type="ECO:0000256" key="8">
    <source>
        <dbReference type="ARBA" id="ARBA00022960"/>
    </source>
</evidence>
<evidence type="ECO:0000256" key="17">
    <source>
        <dbReference type="HAMAP-Rule" id="MF_01006"/>
    </source>
</evidence>
<protein>
    <recommendedName>
        <fullName evidence="4 17">Undecaprenyl-diphosphatase</fullName>
        <ecNumber evidence="3 17">3.6.1.27</ecNumber>
    </recommendedName>
    <alternativeName>
        <fullName evidence="15 17">Bacitracin resistance protein</fullName>
    </alternativeName>
    <alternativeName>
        <fullName evidence="14 17">Undecaprenyl pyrophosphate phosphatase</fullName>
    </alternativeName>
</protein>
<feature type="transmembrane region" description="Helical" evidence="17">
    <location>
        <begin position="187"/>
        <end position="208"/>
    </location>
</feature>
<dbReference type="Pfam" id="PF02673">
    <property type="entry name" value="BacA"/>
    <property type="match status" value="1"/>
</dbReference>
<comment type="miscellaneous">
    <text evidence="17">Bacitracin is thought to be involved in the inhibition of peptidoglycan synthesis by sequestering undecaprenyl diphosphate, thereby reducing the pool of lipid carrier available.</text>
</comment>
<evidence type="ECO:0000313" key="19">
    <source>
        <dbReference type="Proteomes" id="UP001500984"/>
    </source>
</evidence>
<keyword evidence="13 17" id="KW-0961">Cell wall biogenesis/degradation</keyword>
<evidence type="ECO:0000256" key="1">
    <source>
        <dbReference type="ARBA" id="ARBA00004651"/>
    </source>
</evidence>
<comment type="similarity">
    <text evidence="2 17">Belongs to the UppP family.</text>
</comment>
<evidence type="ECO:0000256" key="14">
    <source>
        <dbReference type="ARBA" id="ARBA00032707"/>
    </source>
</evidence>
<evidence type="ECO:0000256" key="2">
    <source>
        <dbReference type="ARBA" id="ARBA00010621"/>
    </source>
</evidence>
<evidence type="ECO:0000256" key="7">
    <source>
        <dbReference type="ARBA" id="ARBA00022801"/>
    </source>
</evidence>
<gene>
    <name evidence="17" type="primary">uppP</name>
    <name evidence="18" type="ORF">GCM10009823_09020</name>
</gene>
<dbReference type="RefSeq" id="WP_344335523.1">
    <property type="nucleotide sequence ID" value="NZ_BAAAPZ010000002.1"/>
</dbReference>
<evidence type="ECO:0000256" key="5">
    <source>
        <dbReference type="ARBA" id="ARBA00022475"/>
    </source>
</evidence>
<dbReference type="Proteomes" id="UP001500984">
    <property type="component" value="Unassembled WGS sequence"/>
</dbReference>
<comment type="catalytic activity">
    <reaction evidence="16 17">
        <text>di-trans,octa-cis-undecaprenyl diphosphate + H2O = di-trans,octa-cis-undecaprenyl phosphate + phosphate + H(+)</text>
        <dbReference type="Rhea" id="RHEA:28094"/>
        <dbReference type="ChEBI" id="CHEBI:15377"/>
        <dbReference type="ChEBI" id="CHEBI:15378"/>
        <dbReference type="ChEBI" id="CHEBI:43474"/>
        <dbReference type="ChEBI" id="CHEBI:58405"/>
        <dbReference type="ChEBI" id="CHEBI:60392"/>
        <dbReference type="EC" id="3.6.1.27"/>
    </reaction>
</comment>
<feature type="transmembrane region" description="Helical" evidence="17">
    <location>
        <begin position="228"/>
        <end position="246"/>
    </location>
</feature>
<evidence type="ECO:0000256" key="3">
    <source>
        <dbReference type="ARBA" id="ARBA00012374"/>
    </source>
</evidence>
<evidence type="ECO:0000256" key="6">
    <source>
        <dbReference type="ARBA" id="ARBA00022692"/>
    </source>
</evidence>
<keyword evidence="10 17" id="KW-1133">Transmembrane helix</keyword>
<dbReference type="HAMAP" id="MF_01006">
    <property type="entry name" value="Undec_diphosphatase"/>
    <property type="match status" value="1"/>
</dbReference>
<keyword evidence="11 17" id="KW-0472">Membrane</keyword>
<reference evidence="18 19" key="1">
    <citation type="journal article" date="2019" name="Int. J. Syst. Evol. Microbiol.">
        <title>The Global Catalogue of Microorganisms (GCM) 10K type strain sequencing project: providing services to taxonomists for standard genome sequencing and annotation.</title>
        <authorList>
            <consortium name="The Broad Institute Genomics Platform"/>
            <consortium name="The Broad Institute Genome Sequencing Center for Infectious Disease"/>
            <person name="Wu L."/>
            <person name="Ma J."/>
        </authorList>
    </citation>
    <scope>NUCLEOTIDE SEQUENCE [LARGE SCALE GENOMIC DNA]</scope>
    <source>
        <strain evidence="18 19">JCM 15900</strain>
    </source>
</reference>
<feature type="transmembrane region" description="Helical" evidence="17">
    <location>
        <begin position="88"/>
        <end position="106"/>
    </location>
</feature>
<feature type="transmembrane region" description="Helical" evidence="17">
    <location>
        <begin position="41"/>
        <end position="61"/>
    </location>
</feature>
<evidence type="ECO:0000256" key="16">
    <source>
        <dbReference type="ARBA" id="ARBA00047594"/>
    </source>
</evidence>
<keyword evidence="8 17" id="KW-0133">Cell shape</keyword>
<dbReference type="EMBL" id="BAAAPZ010000002">
    <property type="protein sequence ID" value="GAA2091694.1"/>
    <property type="molecule type" value="Genomic_DNA"/>
</dbReference>
<keyword evidence="19" id="KW-1185">Reference proteome</keyword>
<proteinExistence type="inferred from homology"/>
<dbReference type="EC" id="3.6.1.27" evidence="3 17"/>
<evidence type="ECO:0000256" key="9">
    <source>
        <dbReference type="ARBA" id="ARBA00022984"/>
    </source>
</evidence>
<dbReference type="PANTHER" id="PTHR30622:SF4">
    <property type="entry name" value="UNDECAPRENYL-DIPHOSPHATASE"/>
    <property type="match status" value="1"/>
</dbReference>
<name>A0ABN2WG85_9MICO</name>
<dbReference type="NCBIfam" id="TIGR00753">
    <property type="entry name" value="undec_PP_bacA"/>
    <property type="match status" value="1"/>
</dbReference>
<evidence type="ECO:0000256" key="12">
    <source>
        <dbReference type="ARBA" id="ARBA00023251"/>
    </source>
</evidence>
<feature type="transmembrane region" description="Helical" evidence="17">
    <location>
        <begin position="258"/>
        <end position="279"/>
    </location>
</feature>
<dbReference type="NCBIfam" id="NF001392">
    <property type="entry name" value="PRK00281.2-1"/>
    <property type="match status" value="1"/>
</dbReference>
<comment type="caution">
    <text evidence="18">The sequence shown here is derived from an EMBL/GenBank/DDBJ whole genome shotgun (WGS) entry which is preliminary data.</text>
</comment>
<keyword evidence="7 17" id="KW-0378">Hydrolase</keyword>
<dbReference type="PANTHER" id="PTHR30622">
    <property type="entry name" value="UNDECAPRENYL-DIPHOSPHATASE"/>
    <property type="match status" value="1"/>
</dbReference>
<comment type="function">
    <text evidence="17">Catalyzes the dephosphorylation of undecaprenyl diphosphate (UPP). Confers resistance to bacitracin.</text>
</comment>
<evidence type="ECO:0000256" key="15">
    <source>
        <dbReference type="ARBA" id="ARBA00032932"/>
    </source>
</evidence>
<evidence type="ECO:0000313" key="18">
    <source>
        <dbReference type="EMBL" id="GAA2091694.1"/>
    </source>
</evidence>
<comment type="subcellular location">
    <subcellularLocation>
        <location evidence="1 17">Cell membrane</location>
        <topology evidence="1 17">Multi-pass membrane protein</topology>
    </subcellularLocation>
</comment>
<sequence length="280" mass="30174">MDWLIAAVLGIVQALTEFLPISSSAHVRIAGELMLPGQDPGAFFTAIIQIGTEAAVLVYFWRDIVTVIGAWCRSLVGREDRSNPHVRLGWLIILGSIPIGVLGLLFESQIDSVLRSLWITATMLIVFGLVIGVADRVGRRELTLESMNWKQGLAFGCAQALALIPGVSRSGGTIMAGRFMGFTRPEAARYSFLLAIPAVMASGAYGVYKSLTEVAAGEEMVLGWGPTLLATAVSFVLGYVVIVGFLKYVQTRSFAIFVWYRVVLGLVIYALLLTGVLSAS</sequence>
<keyword evidence="9 17" id="KW-0573">Peptidoglycan synthesis</keyword>
<keyword evidence="12 17" id="KW-0046">Antibiotic resistance</keyword>
<feature type="transmembrane region" description="Helical" evidence="17">
    <location>
        <begin position="112"/>
        <end position="134"/>
    </location>
</feature>
<keyword evidence="5 17" id="KW-1003">Cell membrane</keyword>
<evidence type="ECO:0000256" key="4">
    <source>
        <dbReference type="ARBA" id="ARBA00021581"/>
    </source>
</evidence>